<dbReference type="EMBL" id="FZOQ01000004">
    <property type="protein sequence ID" value="SNS30003.1"/>
    <property type="molecule type" value="Genomic_DNA"/>
</dbReference>
<gene>
    <name evidence="1" type="ORF">SAMN06296052_104165</name>
</gene>
<accession>A0A239DE57</accession>
<keyword evidence="2" id="KW-1185">Reference proteome</keyword>
<name>A0A239DE57_9BACT</name>
<dbReference type="Proteomes" id="UP000198432">
    <property type="component" value="Unassembled WGS sequence"/>
</dbReference>
<dbReference type="AlphaFoldDB" id="A0A239DE57"/>
<evidence type="ECO:0000313" key="2">
    <source>
        <dbReference type="Proteomes" id="UP000198432"/>
    </source>
</evidence>
<proteinExistence type="predicted"/>
<dbReference type="RefSeq" id="WP_089318347.1">
    <property type="nucleotide sequence ID" value="NZ_FZOQ01000004.1"/>
</dbReference>
<reference evidence="2" key="1">
    <citation type="submission" date="2017-06" db="EMBL/GenBank/DDBJ databases">
        <authorList>
            <person name="Varghese N."/>
            <person name="Submissions S."/>
        </authorList>
    </citation>
    <scope>NUCLEOTIDE SEQUENCE [LARGE SCALE GENOMIC DNA]</scope>
    <source>
        <strain evidence="2">NKM1</strain>
    </source>
</reference>
<protein>
    <submittedName>
        <fullName evidence="1">Uncharacterized protein</fullName>
    </submittedName>
</protein>
<organism evidence="1 2">
    <name type="scientific">Pontibacter ummariensis</name>
    <dbReference type="NCBI Taxonomy" id="1610492"/>
    <lineage>
        <taxon>Bacteria</taxon>
        <taxon>Pseudomonadati</taxon>
        <taxon>Bacteroidota</taxon>
        <taxon>Cytophagia</taxon>
        <taxon>Cytophagales</taxon>
        <taxon>Hymenobacteraceae</taxon>
        <taxon>Pontibacter</taxon>
    </lineage>
</organism>
<evidence type="ECO:0000313" key="1">
    <source>
        <dbReference type="EMBL" id="SNS30003.1"/>
    </source>
</evidence>
<sequence length="229" mass="25785">MNTQVKEGFRVEIPTEKMVLQRDEREIARLEKNLPAVTAAFNKALAELEKLNVGEFSIEEVVSAINGNKPLERQVRERMATGPVTVQGMVFSLEKVREMIEIPNVIPANLALANIRKVIDGIISNAGQSLQYVLVVGNFEINGFTATFKQEAIERFVDHHSVYAETDEEKEAAIIFDEIFERVGYLSERYGLHVVSKSVIKQNDLTSELTKNPSVLKSHMVTLAKSKRR</sequence>